<name>S0G5G2_9BACT</name>
<sequence>MIRKAVLDDVNTIHALLQFYNKRGELLARPLSKLYDHLRDFWVYEDPSSHQVTGCCALQFCWENLAEIRSLAVALEHTGQGIGTMLTERAIQEAFYFKVRDLFTLTYRPSFFQQFGFTVIDKNDLPVKIWADCIGCVNFPNCDETAMLKKLDTPRL</sequence>
<feature type="domain" description="N-acetyltransferase" evidence="3">
    <location>
        <begin position="1"/>
        <end position="152"/>
    </location>
</feature>
<evidence type="ECO:0000256" key="1">
    <source>
        <dbReference type="ARBA" id="ARBA00022679"/>
    </source>
</evidence>
<proteinExistence type="predicted"/>
<dbReference type="NCBIfam" id="NF005840">
    <property type="entry name" value="PRK07757.1"/>
    <property type="match status" value="1"/>
</dbReference>
<dbReference type="PANTHER" id="PTHR30602:SF12">
    <property type="entry name" value="AMINO-ACID ACETYLTRANSFERASE NAGS1, CHLOROPLASTIC-RELATED"/>
    <property type="match status" value="1"/>
</dbReference>
<dbReference type="RefSeq" id="WP_006963772.1">
    <property type="nucleotide sequence ID" value="NZ_APJX01000001.1"/>
</dbReference>
<comment type="caution">
    <text evidence="4">The sequence shown here is derived from an EMBL/GenBank/DDBJ whole genome shotgun (WGS) entry which is preliminary data.</text>
</comment>
<keyword evidence="2 4" id="KW-0012">Acyltransferase</keyword>
<dbReference type="InterPro" id="IPR016181">
    <property type="entry name" value="Acyl_CoA_acyltransferase"/>
</dbReference>
<keyword evidence="1 4" id="KW-0808">Transferase</keyword>
<accession>S0G5G2</accession>
<evidence type="ECO:0000256" key="2">
    <source>
        <dbReference type="ARBA" id="ARBA00023315"/>
    </source>
</evidence>
<dbReference type="AlphaFoldDB" id="S0G5G2"/>
<dbReference type="Proteomes" id="UP000014216">
    <property type="component" value="Unassembled WGS sequence"/>
</dbReference>
<keyword evidence="5" id="KW-1185">Reference proteome</keyword>
<dbReference type="EC" id="2.3.1.1" evidence="4"/>
<organism evidence="4 5">
    <name type="scientific">Desulfotignum phosphitoxidans DSM 13687</name>
    <dbReference type="NCBI Taxonomy" id="1286635"/>
    <lineage>
        <taxon>Bacteria</taxon>
        <taxon>Pseudomonadati</taxon>
        <taxon>Thermodesulfobacteriota</taxon>
        <taxon>Desulfobacteria</taxon>
        <taxon>Desulfobacterales</taxon>
        <taxon>Desulfobacteraceae</taxon>
        <taxon>Desulfotignum</taxon>
    </lineage>
</organism>
<dbReference type="GO" id="GO:0005737">
    <property type="term" value="C:cytoplasm"/>
    <property type="evidence" value="ECO:0007669"/>
    <property type="project" value="InterPro"/>
</dbReference>
<dbReference type="InterPro" id="IPR010167">
    <property type="entry name" value="NH2A_AcTrfase"/>
</dbReference>
<dbReference type="GO" id="GO:0004042">
    <property type="term" value="F:L-glutamate N-acetyltransferase activity"/>
    <property type="evidence" value="ECO:0007669"/>
    <property type="project" value="InterPro"/>
</dbReference>
<evidence type="ECO:0000313" key="5">
    <source>
        <dbReference type="Proteomes" id="UP000014216"/>
    </source>
</evidence>
<dbReference type="EMBL" id="APJX01000001">
    <property type="protein sequence ID" value="EMS81114.1"/>
    <property type="molecule type" value="Genomic_DNA"/>
</dbReference>
<evidence type="ECO:0000259" key="3">
    <source>
        <dbReference type="PROSITE" id="PS51186"/>
    </source>
</evidence>
<reference evidence="4 5" key="1">
    <citation type="journal article" date="2013" name="Genome Announc.">
        <title>Draft Genome Sequence of Desulfotignum phosphitoxidans DSM 13687 Strain FiPS-3.</title>
        <authorList>
            <person name="Poehlein A."/>
            <person name="Daniel R."/>
            <person name="Simeonova D.D."/>
        </authorList>
    </citation>
    <scope>NUCLEOTIDE SEQUENCE [LARGE SCALE GENOMIC DNA]</scope>
    <source>
        <strain evidence="4 5">DSM 13687</strain>
    </source>
</reference>
<dbReference type="GO" id="GO:0006526">
    <property type="term" value="P:L-arginine biosynthetic process"/>
    <property type="evidence" value="ECO:0007669"/>
    <property type="project" value="InterPro"/>
</dbReference>
<dbReference type="PROSITE" id="PS51186">
    <property type="entry name" value="GNAT"/>
    <property type="match status" value="1"/>
</dbReference>
<dbReference type="CDD" id="cd04301">
    <property type="entry name" value="NAT_SF"/>
    <property type="match status" value="1"/>
</dbReference>
<dbReference type="SUPFAM" id="SSF55729">
    <property type="entry name" value="Acyl-CoA N-acyltransferases (Nat)"/>
    <property type="match status" value="1"/>
</dbReference>
<evidence type="ECO:0000313" key="4">
    <source>
        <dbReference type="EMBL" id="EMS81114.1"/>
    </source>
</evidence>
<dbReference type="PANTHER" id="PTHR30602">
    <property type="entry name" value="AMINO-ACID ACETYLTRANSFERASE"/>
    <property type="match status" value="1"/>
</dbReference>
<dbReference type="Pfam" id="PF13508">
    <property type="entry name" value="Acetyltransf_7"/>
    <property type="match status" value="1"/>
</dbReference>
<dbReference type="OrthoDB" id="9793138at2"/>
<dbReference type="InterPro" id="IPR000182">
    <property type="entry name" value="GNAT_dom"/>
</dbReference>
<protein>
    <submittedName>
        <fullName evidence="4">Amino-acid N-acetyltransferase ArgA</fullName>
        <ecNumber evidence="4">2.3.1.1</ecNumber>
    </submittedName>
</protein>
<dbReference type="Gene3D" id="3.40.630.30">
    <property type="match status" value="1"/>
</dbReference>
<gene>
    <name evidence="4" type="primary">argA</name>
    <name evidence="4" type="ORF">Dpo_1c02510</name>
</gene>